<comment type="caution">
    <text evidence="8">The sequence shown here is derived from an EMBL/GenBank/DDBJ whole genome shotgun (WGS) entry which is preliminary data.</text>
</comment>
<keyword evidence="3 8" id="KW-0378">Hydrolase</keyword>
<evidence type="ECO:0000256" key="2">
    <source>
        <dbReference type="ARBA" id="ARBA00012652"/>
    </source>
</evidence>
<dbReference type="PANTHER" id="PTHR33307">
    <property type="entry name" value="ALPHA-RHAMNOSIDASE (EUROFUNG)"/>
    <property type="match status" value="1"/>
</dbReference>
<feature type="domain" description="Bacterial alpha-L-rhamnosidase N-terminal" evidence="5">
    <location>
        <begin position="133"/>
        <end position="284"/>
    </location>
</feature>
<dbReference type="Pfam" id="PF17390">
    <property type="entry name" value="Bac_rhamnosid_C"/>
    <property type="match status" value="1"/>
</dbReference>
<proteinExistence type="predicted"/>
<evidence type="ECO:0000259" key="6">
    <source>
        <dbReference type="Pfam" id="PF17389"/>
    </source>
</evidence>
<dbReference type="Pfam" id="PF25788">
    <property type="entry name" value="Ig_Rha78A_N"/>
    <property type="match status" value="1"/>
</dbReference>
<dbReference type="SUPFAM" id="SSF48208">
    <property type="entry name" value="Six-hairpin glycosidases"/>
    <property type="match status" value="1"/>
</dbReference>
<dbReference type="EC" id="3.2.1.40" evidence="2"/>
<dbReference type="InterPro" id="IPR013783">
    <property type="entry name" value="Ig-like_fold"/>
</dbReference>
<dbReference type="InterPro" id="IPR012341">
    <property type="entry name" value="6hp_glycosidase-like_sf"/>
</dbReference>
<organism evidence="8 9">
    <name type="scientific">Nocardioides agri</name>
    <dbReference type="NCBI Taxonomy" id="2682843"/>
    <lineage>
        <taxon>Bacteria</taxon>
        <taxon>Bacillati</taxon>
        <taxon>Actinomycetota</taxon>
        <taxon>Actinomycetes</taxon>
        <taxon>Propionibacteriales</taxon>
        <taxon>Nocardioidaceae</taxon>
        <taxon>Nocardioides</taxon>
    </lineage>
</organism>
<dbReference type="AlphaFoldDB" id="A0A6L6XX99"/>
<dbReference type="Gene3D" id="2.60.420.10">
    <property type="entry name" value="Maltose phosphorylase, domain 3"/>
    <property type="match status" value="1"/>
</dbReference>
<name>A0A6L6XX99_9ACTN</name>
<dbReference type="Pfam" id="PF17389">
    <property type="entry name" value="Bac_rhamnosid6H"/>
    <property type="match status" value="1"/>
</dbReference>
<dbReference type="InterPro" id="IPR016007">
    <property type="entry name" value="Alpha_rhamnosid"/>
</dbReference>
<evidence type="ECO:0000259" key="5">
    <source>
        <dbReference type="Pfam" id="PF08531"/>
    </source>
</evidence>
<accession>A0A6L6XX99</accession>
<dbReference type="PANTHER" id="PTHR33307:SF6">
    <property type="entry name" value="ALPHA-RHAMNOSIDASE (EUROFUNG)-RELATED"/>
    <property type="match status" value="1"/>
</dbReference>
<dbReference type="Proteomes" id="UP000473525">
    <property type="component" value="Unassembled WGS sequence"/>
</dbReference>
<comment type="catalytic activity">
    <reaction evidence="1">
        <text>Hydrolysis of terminal non-reducing alpha-L-rhamnose residues in alpha-L-rhamnosides.</text>
        <dbReference type="EC" id="3.2.1.40"/>
    </reaction>
</comment>
<feature type="domain" description="Alpha-L-rhamnosidase six-hairpin glycosidase" evidence="6">
    <location>
        <begin position="414"/>
        <end position="777"/>
    </location>
</feature>
<dbReference type="GO" id="GO:0030596">
    <property type="term" value="F:alpha-L-rhamnosidase activity"/>
    <property type="evidence" value="ECO:0007669"/>
    <property type="project" value="UniProtKB-EC"/>
</dbReference>
<dbReference type="EMBL" id="WSEK01000004">
    <property type="protein sequence ID" value="MVQ50135.1"/>
    <property type="molecule type" value="Genomic_DNA"/>
</dbReference>
<evidence type="ECO:0000259" key="4">
    <source>
        <dbReference type="Pfam" id="PF05592"/>
    </source>
</evidence>
<protein>
    <recommendedName>
        <fullName evidence="2">alpha-L-rhamnosidase</fullName>
        <ecNumber evidence="2">3.2.1.40</ecNumber>
    </recommendedName>
</protein>
<evidence type="ECO:0000256" key="3">
    <source>
        <dbReference type="ARBA" id="ARBA00022801"/>
    </source>
</evidence>
<evidence type="ECO:0000256" key="1">
    <source>
        <dbReference type="ARBA" id="ARBA00001445"/>
    </source>
</evidence>
<dbReference type="Pfam" id="PF05592">
    <property type="entry name" value="Bac_rhamnosid"/>
    <property type="match status" value="1"/>
</dbReference>
<evidence type="ECO:0000259" key="7">
    <source>
        <dbReference type="Pfam" id="PF17390"/>
    </source>
</evidence>
<evidence type="ECO:0000313" key="9">
    <source>
        <dbReference type="Proteomes" id="UP000473525"/>
    </source>
</evidence>
<evidence type="ECO:0000313" key="8">
    <source>
        <dbReference type="EMBL" id="MVQ50135.1"/>
    </source>
</evidence>
<dbReference type="InterPro" id="IPR008902">
    <property type="entry name" value="Rhamnosid_concanavalin"/>
</dbReference>
<dbReference type="GO" id="GO:0005975">
    <property type="term" value="P:carbohydrate metabolic process"/>
    <property type="evidence" value="ECO:0007669"/>
    <property type="project" value="InterPro"/>
</dbReference>
<reference evidence="8 9" key="1">
    <citation type="submission" date="2019-12" db="EMBL/GenBank/DDBJ databases">
        <authorList>
            <person name="Huq M.A."/>
        </authorList>
    </citation>
    <scope>NUCLEOTIDE SEQUENCE [LARGE SCALE GENOMIC DNA]</scope>
    <source>
        <strain evidence="8 9">MAH-18</strain>
    </source>
</reference>
<dbReference type="Gene3D" id="2.60.120.260">
    <property type="entry name" value="Galactose-binding domain-like"/>
    <property type="match status" value="2"/>
</dbReference>
<dbReference type="InterPro" id="IPR035396">
    <property type="entry name" value="Bac_rhamnosid6H"/>
</dbReference>
<feature type="domain" description="Alpha-L-rhamnosidase C-terminal" evidence="7">
    <location>
        <begin position="780"/>
        <end position="851"/>
    </location>
</feature>
<dbReference type="Gene3D" id="2.60.40.10">
    <property type="entry name" value="Immunoglobulins"/>
    <property type="match status" value="1"/>
</dbReference>
<dbReference type="Gene3D" id="1.50.10.10">
    <property type="match status" value="1"/>
</dbReference>
<dbReference type="Pfam" id="PF08531">
    <property type="entry name" value="Bac_rhamnosid_N"/>
    <property type="match status" value="1"/>
</dbReference>
<gene>
    <name evidence="8" type="ORF">GON03_13170</name>
</gene>
<keyword evidence="9" id="KW-1185">Reference proteome</keyword>
<dbReference type="InterPro" id="IPR035398">
    <property type="entry name" value="Bac_rhamnosid_C"/>
</dbReference>
<feature type="domain" description="Alpha-L-rhamnosidase concanavalin-like" evidence="4">
    <location>
        <begin position="300"/>
        <end position="408"/>
    </location>
</feature>
<dbReference type="RefSeq" id="WP_157343009.1">
    <property type="nucleotide sequence ID" value="NZ_WSEK01000004.1"/>
</dbReference>
<sequence>MRVRVEHLDTAFGIGARRPRLSWQLPPGAQTQDAYELALDDGTTTGRVDAPDNVLVAWPGHDLRSGERRRVRVRVWADGADLGWSGWTDVEAGLLDPGDWSAFWIRPDEAEVPRAGERPAYRLRGRLVVDRPVAAARLYVAAHGLHETTLDGERVSDEELAPGYTEYDVHTHVRVHDVHLTRGPHTIEALLADGWYRGKVGAPRASDQWGDRTAYLAQLVVEHEDGSVSVHGTGPDWEWTTSHVVAADLIDGQVEDRRLLGSPDWRPVVVDDRGHDALTYSPAPPVRPVEDVTPIAVTAVRPGVQVVDLGQNINGHVRLSALGPEGTELTLTHGEALGPDGDVTMDHLVPALPFLPDLTAGQVDRVVSAGVEGDLFEPRFTTHGFRYVRIEGDLPPVSTDDVAGVVVHTDLVERGGFACSDPRLDKLHLNAVWSFRGNACDVPTDCPTRERAGWTGDWQLYIPTASYLYDVAGFSLKWLRDLVVTQWADGTLNNMAPMPKAERTGFLEKMNGSAGWGDAILLVPWEMYGEYGDVDVLAETWPAMVRWLDRMERMAATDRHPDRVAAHPEPRPHDRFLWDTGFHWGEWLEPGGHPGDDFPAFVAKDKAEVATAFYAWSTRHAAEVARVLDDKEAADRYDELSRAVVAAWQAEFVDGSGRITPHTQANLVRALRFDLVPETLRQRTADYLAALVRAAGVHVGTGFLATPDLLPMLAEHGHLDLAYELLMQDTSPSWLAMVDRGATTVWELWDGIDADGVPHESLSHYSKGAVVSFLHRYTCGLQRTAPTWRTFRVAPQPGAGLTWARTHHDSPHGRISVAWARLEDVLTLDLVVPPGCTAEVVLPSGTTERVGPGAHVFTG</sequence>
<dbReference type="InterPro" id="IPR008928">
    <property type="entry name" value="6-hairpin_glycosidase_sf"/>
</dbReference>
<dbReference type="InterPro" id="IPR013737">
    <property type="entry name" value="Bac_rhamnosid_N"/>
</dbReference>